<comment type="caution">
    <text evidence="4">The sequence shown here is derived from an EMBL/GenBank/DDBJ whole genome shotgun (WGS) entry which is preliminary data.</text>
</comment>
<evidence type="ECO:0000313" key="5">
    <source>
        <dbReference type="Proteomes" id="UP000324800"/>
    </source>
</evidence>
<feature type="domain" description="D-isomer specific 2-hydroxyacid dehydrogenase NAD-binding" evidence="3">
    <location>
        <begin position="232"/>
        <end position="343"/>
    </location>
</feature>
<gene>
    <name evidence="4" type="ORF">EZS28_007463</name>
</gene>
<dbReference type="AlphaFoldDB" id="A0A5J4WPV5"/>
<keyword evidence="1" id="KW-0560">Oxidoreductase</keyword>
<dbReference type="GO" id="GO:0016491">
    <property type="term" value="F:oxidoreductase activity"/>
    <property type="evidence" value="ECO:0007669"/>
    <property type="project" value="UniProtKB-KW"/>
</dbReference>
<accession>A0A5J4WPV5</accession>
<evidence type="ECO:0000313" key="4">
    <source>
        <dbReference type="EMBL" id="KAA6397011.1"/>
    </source>
</evidence>
<keyword evidence="2" id="KW-0520">NAD</keyword>
<dbReference type="PANTHER" id="PTHR43333:SF1">
    <property type="entry name" value="D-ISOMER SPECIFIC 2-HYDROXYACID DEHYDROGENASE NAD-BINDING DOMAIN-CONTAINING PROTEIN"/>
    <property type="match status" value="1"/>
</dbReference>
<dbReference type="Proteomes" id="UP000324800">
    <property type="component" value="Unassembled WGS sequence"/>
</dbReference>
<sequence length="391" mass="44500">MAESSQKFTILVVNSQERLRNSVIRVLQALDPAFHFDFHYMTTDDHRLAEWIKRAHVIIAEPIIVPLLENPTETCPNLRWFMSTYAGVDQFLKLHPSPQISPPPYTVTRSAGLYGPMIAEFVIGNIIMVQRNLIQMYETRQRQESPFSTRSQYTKFLQFAQMRIGIMGATGSVGQDIARRVYALGSQCWGLCRRQRKEGEPPVTPQLESHLNRHGLPPADKCFQRIFATESKGDALKEFIGGVDVLINTLPDTPDTRYMLGGAPSGQSEPDIHPLQWCKPNCIFINVGRGSVISENELIRALKNNWIQSAIIDVFEQEPLPESSILVQADIPSQRLILSPHVSGIQQIDNLFDDILAKNLDLFSKGMIEERKYNKKWVPDLHYIVDWKLGY</sequence>
<dbReference type="OrthoDB" id="298012at2759"/>
<reference evidence="4 5" key="1">
    <citation type="submission" date="2019-03" db="EMBL/GenBank/DDBJ databases">
        <title>Single cell metagenomics reveals metabolic interactions within the superorganism composed of flagellate Streblomastix strix and complex community of Bacteroidetes bacteria on its surface.</title>
        <authorList>
            <person name="Treitli S.C."/>
            <person name="Kolisko M."/>
            <person name="Husnik F."/>
            <person name="Keeling P."/>
            <person name="Hampl V."/>
        </authorList>
    </citation>
    <scope>NUCLEOTIDE SEQUENCE [LARGE SCALE GENOMIC DNA]</scope>
    <source>
        <strain evidence="4">ST1C</strain>
    </source>
</reference>
<dbReference type="EMBL" id="SNRW01001284">
    <property type="protein sequence ID" value="KAA6397011.1"/>
    <property type="molecule type" value="Genomic_DNA"/>
</dbReference>
<evidence type="ECO:0000259" key="3">
    <source>
        <dbReference type="Pfam" id="PF02826"/>
    </source>
</evidence>
<name>A0A5J4WPV5_9EUKA</name>
<evidence type="ECO:0000256" key="2">
    <source>
        <dbReference type="ARBA" id="ARBA00023027"/>
    </source>
</evidence>
<proteinExistence type="predicted"/>
<dbReference type="Gene3D" id="3.40.50.720">
    <property type="entry name" value="NAD(P)-binding Rossmann-like Domain"/>
    <property type="match status" value="2"/>
</dbReference>
<dbReference type="InterPro" id="IPR036291">
    <property type="entry name" value="NAD(P)-bd_dom_sf"/>
</dbReference>
<dbReference type="InterPro" id="IPR006140">
    <property type="entry name" value="D-isomer_DH_NAD-bd"/>
</dbReference>
<dbReference type="Pfam" id="PF02826">
    <property type="entry name" value="2-Hacid_dh_C"/>
    <property type="match status" value="1"/>
</dbReference>
<dbReference type="PANTHER" id="PTHR43333">
    <property type="entry name" value="2-HACID_DH_C DOMAIN-CONTAINING PROTEIN"/>
    <property type="match status" value="1"/>
</dbReference>
<dbReference type="GO" id="GO:0051287">
    <property type="term" value="F:NAD binding"/>
    <property type="evidence" value="ECO:0007669"/>
    <property type="project" value="InterPro"/>
</dbReference>
<evidence type="ECO:0000256" key="1">
    <source>
        <dbReference type="ARBA" id="ARBA00023002"/>
    </source>
</evidence>
<protein>
    <submittedName>
        <fullName evidence="4">Putative Glyoxylate/hydroxypyruvate reductase A</fullName>
    </submittedName>
</protein>
<dbReference type="SUPFAM" id="SSF51735">
    <property type="entry name" value="NAD(P)-binding Rossmann-fold domains"/>
    <property type="match status" value="1"/>
</dbReference>
<keyword evidence="4" id="KW-0670">Pyruvate</keyword>
<organism evidence="4 5">
    <name type="scientific">Streblomastix strix</name>
    <dbReference type="NCBI Taxonomy" id="222440"/>
    <lineage>
        <taxon>Eukaryota</taxon>
        <taxon>Metamonada</taxon>
        <taxon>Preaxostyla</taxon>
        <taxon>Oxymonadida</taxon>
        <taxon>Streblomastigidae</taxon>
        <taxon>Streblomastix</taxon>
    </lineage>
</organism>